<name>A0AA47P1D7_MERPO</name>
<dbReference type="Proteomes" id="UP001174136">
    <property type="component" value="Unassembled WGS sequence"/>
</dbReference>
<keyword evidence="6" id="KW-0067">ATP-binding</keyword>
<dbReference type="Gene3D" id="3.40.50.300">
    <property type="entry name" value="P-loop containing nucleotide triphosphate hydrolases"/>
    <property type="match status" value="1"/>
</dbReference>
<evidence type="ECO:0000259" key="5">
    <source>
        <dbReference type="PROSITE" id="PS51194"/>
    </source>
</evidence>
<keyword evidence="7" id="KW-1185">Reference proteome</keyword>
<keyword evidence="6" id="KW-0378">Hydrolase</keyword>
<dbReference type="PROSITE" id="PS51194">
    <property type="entry name" value="HELICASE_CTER"/>
    <property type="match status" value="1"/>
</dbReference>
<sequence>MEDQVREATNLGISAAQLGDATEELIRRGEYQLLGTAAKGQTAFRESFARLGELRSIVKPVKISLAACGGVWCIIRRGELWKGLGRAAPGTPVLALTASADLQSRAMVKGQFHLDSATTITVSPNQTNIRLGQRRVTTDSLDWVVREVKEKGLNMSLLIKYCRSLKIVGRVFCHLKAELGEDAWVAGEQEHKGENLIIGMFQSQTLPVNKSRVLSSFSGEGSCRVVVATTALGLGVNFPKVSHVIMYGVPNDVEAMLQQVGRAGRDGTQAHAVVYATKQHPKTDEAVRKVVQCHYPTMKCFKRFLHLIKVERLPQRTKS</sequence>
<proteinExistence type="inferred from homology"/>
<keyword evidence="6" id="KW-0347">Helicase</keyword>
<dbReference type="GO" id="GO:0005654">
    <property type="term" value="C:nucleoplasm"/>
    <property type="evidence" value="ECO:0007669"/>
    <property type="project" value="TreeGrafter"/>
</dbReference>
<evidence type="ECO:0000256" key="4">
    <source>
        <dbReference type="ARBA" id="ARBA00034808"/>
    </source>
</evidence>
<dbReference type="AlphaFoldDB" id="A0AA47P1D7"/>
<dbReference type="PANTHER" id="PTHR13710">
    <property type="entry name" value="DNA HELICASE RECQ FAMILY MEMBER"/>
    <property type="match status" value="1"/>
</dbReference>
<dbReference type="GO" id="GO:0000724">
    <property type="term" value="P:double-strand break repair via homologous recombination"/>
    <property type="evidence" value="ECO:0007669"/>
    <property type="project" value="TreeGrafter"/>
</dbReference>
<comment type="caution">
    <text evidence="6">The sequence shown here is derived from an EMBL/GenBank/DDBJ whole genome shotgun (WGS) entry which is preliminary data.</text>
</comment>
<dbReference type="EMBL" id="JAOPHQ010003141">
    <property type="protein sequence ID" value="KAK0144333.1"/>
    <property type="molecule type" value="Genomic_DNA"/>
</dbReference>
<evidence type="ECO:0000256" key="1">
    <source>
        <dbReference type="ARBA" id="ARBA00005446"/>
    </source>
</evidence>
<evidence type="ECO:0000256" key="3">
    <source>
        <dbReference type="ARBA" id="ARBA00034617"/>
    </source>
</evidence>
<keyword evidence="6" id="KW-0547">Nucleotide-binding</keyword>
<dbReference type="SMART" id="SM00490">
    <property type="entry name" value="HELICc"/>
    <property type="match status" value="1"/>
</dbReference>
<dbReference type="InterPro" id="IPR027417">
    <property type="entry name" value="P-loop_NTPase"/>
</dbReference>
<evidence type="ECO:0000313" key="6">
    <source>
        <dbReference type="EMBL" id="KAK0144333.1"/>
    </source>
</evidence>
<organism evidence="6 7">
    <name type="scientific">Merluccius polli</name>
    <name type="common">Benguela hake</name>
    <name type="synonym">Merluccius cadenati</name>
    <dbReference type="NCBI Taxonomy" id="89951"/>
    <lineage>
        <taxon>Eukaryota</taxon>
        <taxon>Metazoa</taxon>
        <taxon>Chordata</taxon>
        <taxon>Craniata</taxon>
        <taxon>Vertebrata</taxon>
        <taxon>Euteleostomi</taxon>
        <taxon>Actinopterygii</taxon>
        <taxon>Neopterygii</taxon>
        <taxon>Teleostei</taxon>
        <taxon>Neoteleostei</taxon>
        <taxon>Acanthomorphata</taxon>
        <taxon>Zeiogadaria</taxon>
        <taxon>Gadariae</taxon>
        <taxon>Gadiformes</taxon>
        <taxon>Gadoidei</taxon>
        <taxon>Merlucciidae</taxon>
        <taxon>Merluccius</taxon>
    </lineage>
</organism>
<comment type="catalytic activity">
    <reaction evidence="3">
        <text>Couples ATP hydrolysis with the unwinding of duplex DNA by translocating in the 3'-5' direction.</text>
        <dbReference type="EC" id="5.6.2.4"/>
    </reaction>
</comment>
<evidence type="ECO:0000256" key="2">
    <source>
        <dbReference type="ARBA" id="ARBA00023235"/>
    </source>
</evidence>
<dbReference type="GO" id="GO:0005737">
    <property type="term" value="C:cytoplasm"/>
    <property type="evidence" value="ECO:0007669"/>
    <property type="project" value="TreeGrafter"/>
</dbReference>
<keyword evidence="2" id="KW-0413">Isomerase</keyword>
<evidence type="ECO:0000313" key="7">
    <source>
        <dbReference type="Proteomes" id="UP001174136"/>
    </source>
</evidence>
<dbReference type="PANTHER" id="PTHR13710:SF157">
    <property type="entry name" value="DNA HELICASE"/>
    <property type="match status" value="1"/>
</dbReference>
<dbReference type="Pfam" id="PF00271">
    <property type="entry name" value="Helicase_C"/>
    <property type="match status" value="1"/>
</dbReference>
<dbReference type="GO" id="GO:0000723">
    <property type="term" value="P:telomere maintenance"/>
    <property type="evidence" value="ECO:0007669"/>
    <property type="project" value="TreeGrafter"/>
</dbReference>
<dbReference type="GO" id="GO:0043138">
    <property type="term" value="F:3'-5' DNA helicase activity"/>
    <property type="evidence" value="ECO:0007669"/>
    <property type="project" value="UniProtKB-EC"/>
</dbReference>
<dbReference type="InterPro" id="IPR001650">
    <property type="entry name" value="Helicase_C-like"/>
</dbReference>
<reference evidence="6" key="1">
    <citation type="journal article" date="2023" name="Front. Mar. Sci.">
        <title>A new Merluccius polli reference genome to investigate the effects of global change in West African waters.</title>
        <authorList>
            <person name="Mateo J.L."/>
            <person name="Blanco-Fernandez C."/>
            <person name="Garcia-Vazquez E."/>
            <person name="Machado-Schiaffino G."/>
        </authorList>
    </citation>
    <scope>NUCLEOTIDE SEQUENCE</scope>
    <source>
        <strain evidence="6">C29</strain>
        <tissue evidence="6">Fin</tissue>
    </source>
</reference>
<protein>
    <recommendedName>
        <fullName evidence="4">DNA 3'-5' helicase</fullName>
        <ecNumber evidence="4">5.6.2.4</ecNumber>
    </recommendedName>
</protein>
<dbReference type="GO" id="GO:0009378">
    <property type="term" value="F:four-way junction helicase activity"/>
    <property type="evidence" value="ECO:0007669"/>
    <property type="project" value="TreeGrafter"/>
</dbReference>
<feature type="domain" description="Helicase C-terminal" evidence="5">
    <location>
        <begin position="140"/>
        <end position="319"/>
    </location>
</feature>
<comment type="similarity">
    <text evidence="1">Belongs to the helicase family. RecQ subfamily.</text>
</comment>
<dbReference type="EC" id="5.6.2.4" evidence="4"/>
<gene>
    <name evidence="6" type="primary">MIMI_R290</name>
    <name evidence="6" type="ORF">N1851_017296</name>
</gene>
<dbReference type="SUPFAM" id="SSF52540">
    <property type="entry name" value="P-loop containing nucleoside triphosphate hydrolases"/>
    <property type="match status" value="1"/>
</dbReference>
<accession>A0AA47P1D7</accession>
<dbReference type="GO" id="GO:0005694">
    <property type="term" value="C:chromosome"/>
    <property type="evidence" value="ECO:0007669"/>
    <property type="project" value="TreeGrafter"/>
</dbReference>